<dbReference type="InterPro" id="IPR015943">
    <property type="entry name" value="WD40/YVTN_repeat-like_dom_sf"/>
</dbReference>
<evidence type="ECO:0000256" key="1">
    <source>
        <dbReference type="PROSITE-ProRule" id="PRU00221"/>
    </source>
</evidence>
<dbReference type="Proteomes" id="UP000327157">
    <property type="component" value="Chromosome 4"/>
</dbReference>
<dbReference type="SMART" id="SM00320">
    <property type="entry name" value="WD40"/>
    <property type="match status" value="2"/>
</dbReference>
<dbReference type="PANTHER" id="PTHR43991:SF21">
    <property type="entry name" value="GAMYB-BINDING PROTEIN"/>
    <property type="match status" value="1"/>
</dbReference>
<accession>A0A5N5H619</accession>
<dbReference type="Gene3D" id="2.130.10.10">
    <property type="entry name" value="YVTN repeat-like/Quinoprotein amine dehydrogenase"/>
    <property type="match status" value="1"/>
</dbReference>
<dbReference type="PANTHER" id="PTHR43991">
    <property type="entry name" value="WD REPEAT PROTEIN (AFU_ORTHOLOGUE AFUA_8G05640)-RELATED"/>
    <property type="match status" value="1"/>
</dbReference>
<dbReference type="OrthoDB" id="20669at2759"/>
<evidence type="ECO:0000313" key="2">
    <source>
        <dbReference type="EMBL" id="KAB2623048.1"/>
    </source>
</evidence>
<comment type="caution">
    <text evidence="2">The sequence shown here is derived from an EMBL/GenBank/DDBJ whole genome shotgun (WGS) entry which is preliminary data.</text>
</comment>
<dbReference type="PROSITE" id="PS50294">
    <property type="entry name" value="WD_REPEATS_REGION"/>
    <property type="match status" value="1"/>
</dbReference>
<dbReference type="PROSITE" id="PS50082">
    <property type="entry name" value="WD_REPEATS_2"/>
    <property type="match status" value="1"/>
</dbReference>
<keyword evidence="1" id="KW-0853">WD repeat</keyword>
<gene>
    <name evidence="2" type="ORF">D8674_025230</name>
</gene>
<reference evidence="3" key="2">
    <citation type="submission" date="2019-10" db="EMBL/GenBank/DDBJ databases">
        <title>A de novo genome assembly of a pear dwarfing rootstock.</title>
        <authorList>
            <person name="Wang F."/>
            <person name="Wang J."/>
            <person name="Li S."/>
            <person name="Zhang Y."/>
            <person name="Fang M."/>
            <person name="Ma L."/>
            <person name="Zhao Y."/>
            <person name="Jiang S."/>
        </authorList>
    </citation>
    <scope>NUCLEOTIDE SEQUENCE [LARGE SCALE GENOMIC DNA]</scope>
</reference>
<reference evidence="2 3" key="3">
    <citation type="submission" date="2019-11" db="EMBL/GenBank/DDBJ databases">
        <title>A de novo genome assembly of a pear dwarfing rootstock.</title>
        <authorList>
            <person name="Wang F."/>
            <person name="Wang J."/>
            <person name="Li S."/>
            <person name="Zhang Y."/>
            <person name="Fang M."/>
            <person name="Ma L."/>
            <person name="Zhao Y."/>
            <person name="Jiang S."/>
        </authorList>
    </citation>
    <scope>NUCLEOTIDE SEQUENCE [LARGE SCALE GENOMIC DNA]</scope>
    <source>
        <strain evidence="2">S2</strain>
        <tissue evidence="2">Leaf</tissue>
    </source>
</reference>
<dbReference type="SUPFAM" id="SSF50960">
    <property type="entry name" value="TolB, C-terminal domain"/>
    <property type="match status" value="1"/>
</dbReference>
<protein>
    <submittedName>
        <fullName evidence="2">WD repeat-containing protein-like</fullName>
    </submittedName>
</protein>
<keyword evidence="3" id="KW-1185">Reference proteome</keyword>
<name>A0A5N5H619_9ROSA</name>
<evidence type="ECO:0000313" key="3">
    <source>
        <dbReference type="Proteomes" id="UP000327157"/>
    </source>
</evidence>
<dbReference type="AlphaFoldDB" id="A0A5N5H619"/>
<dbReference type="EMBL" id="SMOL01000231">
    <property type="protein sequence ID" value="KAB2623048.1"/>
    <property type="molecule type" value="Genomic_DNA"/>
</dbReference>
<organism evidence="2 3">
    <name type="scientific">Pyrus ussuriensis x Pyrus communis</name>
    <dbReference type="NCBI Taxonomy" id="2448454"/>
    <lineage>
        <taxon>Eukaryota</taxon>
        <taxon>Viridiplantae</taxon>
        <taxon>Streptophyta</taxon>
        <taxon>Embryophyta</taxon>
        <taxon>Tracheophyta</taxon>
        <taxon>Spermatophyta</taxon>
        <taxon>Magnoliopsida</taxon>
        <taxon>eudicotyledons</taxon>
        <taxon>Gunneridae</taxon>
        <taxon>Pentapetalae</taxon>
        <taxon>rosids</taxon>
        <taxon>fabids</taxon>
        <taxon>Rosales</taxon>
        <taxon>Rosaceae</taxon>
        <taxon>Amygdaloideae</taxon>
        <taxon>Maleae</taxon>
        <taxon>Pyrus</taxon>
    </lineage>
</organism>
<dbReference type="InterPro" id="IPR001680">
    <property type="entry name" value="WD40_rpt"/>
</dbReference>
<reference evidence="2 3" key="1">
    <citation type="submission" date="2019-09" db="EMBL/GenBank/DDBJ databases">
        <authorList>
            <person name="Ou C."/>
        </authorList>
    </citation>
    <scope>NUCLEOTIDE SEQUENCE [LARGE SCALE GENOMIC DNA]</scope>
    <source>
        <strain evidence="2">S2</strain>
        <tissue evidence="2">Leaf</tissue>
    </source>
</reference>
<proteinExistence type="predicted"/>
<dbReference type="Pfam" id="PF00400">
    <property type="entry name" value="WD40"/>
    <property type="match status" value="1"/>
</dbReference>
<feature type="repeat" description="WD" evidence="1">
    <location>
        <begin position="120"/>
        <end position="155"/>
    </location>
</feature>
<sequence>MREAPVKLPHNDNDARKSMSYQQGYQFDYMADEGDMSDFVEDVEEENQGGDMGLDEYDMLTKVSDTSSAQARRGKDIQGIPWDRLNITREKYRLTRLEQYRNYENIPLSGEAVDKTIAKVVGHLDYSFASAWHPDGRIFATGNQDKTSRVWDIRNLSLPVAVLKNNFSAARSICFSSDGQFMVVAEPAYFVHIYSTKADYKVRQEIDFFGEISGASMSPDDESLYIGIWDRTYASLLQYNRRHTYGYLDSYF</sequence>